<organism evidence="1 2">
    <name type="scientific">Mucuna pruriens</name>
    <name type="common">Velvet bean</name>
    <name type="synonym">Dolichos pruriens</name>
    <dbReference type="NCBI Taxonomy" id="157652"/>
    <lineage>
        <taxon>Eukaryota</taxon>
        <taxon>Viridiplantae</taxon>
        <taxon>Streptophyta</taxon>
        <taxon>Embryophyta</taxon>
        <taxon>Tracheophyta</taxon>
        <taxon>Spermatophyta</taxon>
        <taxon>Magnoliopsida</taxon>
        <taxon>eudicotyledons</taxon>
        <taxon>Gunneridae</taxon>
        <taxon>Pentapetalae</taxon>
        <taxon>rosids</taxon>
        <taxon>fabids</taxon>
        <taxon>Fabales</taxon>
        <taxon>Fabaceae</taxon>
        <taxon>Papilionoideae</taxon>
        <taxon>50 kb inversion clade</taxon>
        <taxon>NPAAA clade</taxon>
        <taxon>indigoferoid/millettioid clade</taxon>
        <taxon>Phaseoleae</taxon>
        <taxon>Mucuna</taxon>
    </lineage>
</organism>
<protein>
    <recommendedName>
        <fullName evidence="3">Transposase MuDR plant domain-containing protein</fullName>
    </recommendedName>
</protein>
<evidence type="ECO:0008006" key="3">
    <source>
        <dbReference type="Google" id="ProtNLM"/>
    </source>
</evidence>
<evidence type="ECO:0000313" key="2">
    <source>
        <dbReference type="Proteomes" id="UP000257109"/>
    </source>
</evidence>
<dbReference type="Proteomes" id="UP000257109">
    <property type="component" value="Unassembled WGS sequence"/>
</dbReference>
<feature type="non-terminal residue" evidence="1">
    <location>
        <position position="1"/>
    </location>
</feature>
<name>A0A371HMW9_MUCPR</name>
<reference evidence="1" key="1">
    <citation type="submission" date="2018-05" db="EMBL/GenBank/DDBJ databases">
        <title>Draft genome of Mucuna pruriens seed.</title>
        <authorList>
            <person name="Nnadi N.E."/>
            <person name="Vos R."/>
            <person name="Hasami M.H."/>
            <person name="Devisetty U.K."/>
            <person name="Aguiy J.C."/>
        </authorList>
    </citation>
    <scope>NUCLEOTIDE SEQUENCE [LARGE SCALE GENOMIC DNA]</scope>
    <source>
        <strain evidence="1">JCA_2017</strain>
    </source>
</reference>
<dbReference type="EMBL" id="QJKJ01002147">
    <property type="protein sequence ID" value="RDY04119.1"/>
    <property type="molecule type" value="Genomic_DNA"/>
</dbReference>
<keyword evidence="2" id="KW-1185">Reference proteome</keyword>
<evidence type="ECO:0000313" key="1">
    <source>
        <dbReference type="EMBL" id="RDY04119.1"/>
    </source>
</evidence>
<dbReference type="OrthoDB" id="1435097at2759"/>
<dbReference type="AlphaFoldDB" id="A0A371HMW9"/>
<gene>
    <name evidence="1" type="ORF">CR513_12208</name>
</gene>
<comment type="caution">
    <text evidence="1">The sequence shown here is derived from an EMBL/GenBank/DDBJ whole genome shotgun (WGS) entry which is preliminary data.</text>
</comment>
<accession>A0A371HMW9</accession>
<sequence>MLVGVHAEEVNPFSKHENDLLQHHAHEDEDNNDVDVGPSPTTNFCNSPSHMHAANVQAFVEDPEFAHILDYKGEDLHYTWTRYIGMQFHAKKVAFHAIKEFHISNFVDFKCTHDSCNWRCRASLVKKTNLWEIKRLEAPPLVHRCNREKVLATTLKRQEEEMKQVVKIYVGVCWVDLTNQTGF</sequence>
<proteinExistence type="predicted"/>